<dbReference type="Gene3D" id="6.20.220.10">
    <property type="entry name" value="ClpX chaperone, C4-type zinc finger domain"/>
    <property type="match status" value="1"/>
</dbReference>
<dbReference type="GO" id="GO:0008270">
    <property type="term" value="F:zinc ion binding"/>
    <property type="evidence" value="ECO:0007669"/>
    <property type="project" value="UniProtKB-UniRule"/>
</dbReference>
<evidence type="ECO:0000313" key="4">
    <source>
        <dbReference type="Proteomes" id="UP000283644"/>
    </source>
</evidence>
<feature type="binding site" evidence="1">
    <location>
        <position position="18"/>
    </location>
    <ligand>
        <name>Zn(2+)</name>
        <dbReference type="ChEBI" id="CHEBI:29105"/>
    </ligand>
</feature>
<dbReference type="Pfam" id="PF06689">
    <property type="entry name" value="zf-C4_ClpX"/>
    <property type="match status" value="1"/>
</dbReference>
<evidence type="ECO:0000313" key="3">
    <source>
        <dbReference type="EMBL" id="RHW24929.1"/>
    </source>
</evidence>
<proteinExistence type="inferred from homology"/>
<keyword evidence="4" id="KW-1185">Reference proteome</keyword>
<keyword evidence="1" id="KW-0143">Chaperone</keyword>
<reference evidence="3 4" key="1">
    <citation type="submission" date="2018-09" db="EMBL/GenBank/DDBJ databases">
        <title>Genome sequencing of Nocardioides immobilis CCTCC AB 2017083 for comparison to Nocardioides silvaticus.</title>
        <authorList>
            <person name="Li C."/>
            <person name="Wang G."/>
        </authorList>
    </citation>
    <scope>NUCLEOTIDE SEQUENCE [LARGE SCALE GENOMIC DNA]</scope>
    <source>
        <strain evidence="3 4">CCTCC AB 2017083</strain>
    </source>
</reference>
<dbReference type="GO" id="GO:0046983">
    <property type="term" value="F:protein dimerization activity"/>
    <property type="evidence" value="ECO:0007669"/>
    <property type="project" value="UniProtKB-UniRule"/>
</dbReference>
<dbReference type="AlphaFoldDB" id="A0A417XWR3"/>
<accession>A0A417XWR3</accession>
<dbReference type="PROSITE" id="PS51902">
    <property type="entry name" value="CLPX_ZB"/>
    <property type="match status" value="1"/>
</dbReference>
<dbReference type="OrthoDB" id="3579809at2"/>
<evidence type="ECO:0000256" key="1">
    <source>
        <dbReference type="PROSITE-ProRule" id="PRU01250"/>
    </source>
</evidence>
<keyword evidence="1" id="KW-0862">Zinc</keyword>
<dbReference type="GO" id="GO:0006457">
    <property type="term" value="P:protein folding"/>
    <property type="evidence" value="ECO:0007669"/>
    <property type="project" value="UniProtKB-UniRule"/>
</dbReference>
<dbReference type="SUPFAM" id="SSF57716">
    <property type="entry name" value="Glucocorticoid receptor-like (DNA-binding domain)"/>
    <property type="match status" value="1"/>
</dbReference>
<name>A0A417XWR3_9ACTN</name>
<feature type="domain" description="ClpX-type ZB" evidence="2">
    <location>
        <begin position="1"/>
        <end position="56"/>
    </location>
</feature>
<gene>
    <name evidence="3" type="ORF">D0Z08_22275</name>
</gene>
<feature type="binding site" evidence="1">
    <location>
        <position position="37"/>
    </location>
    <ligand>
        <name>Zn(2+)</name>
        <dbReference type="ChEBI" id="CHEBI:29105"/>
    </ligand>
</feature>
<feature type="binding site" evidence="1">
    <location>
        <position position="15"/>
    </location>
    <ligand>
        <name>Zn(2+)</name>
        <dbReference type="ChEBI" id="CHEBI:29105"/>
    </ligand>
</feature>
<dbReference type="GO" id="GO:0051082">
    <property type="term" value="F:unfolded protein binding"/>
    <property type="evidence" value="ECO:0007669"/>
    <property type="project" value="UniProtKB-UniRule"/>
</dbReference>
<comment type="similarity">
    <text evidence="1">Belongs to the ClpX chaperone family.</text>
</comment>
<dbReference type="InterPro" id="IPR010603">
    <property type="entry name" value="Znf_CppX_C4"/>
</dbReference>
<protein>
    <recommendedName>
        <fullName evidence="2">ClpX-type ZB domain-containing protein</fullName>
    </recommendedName>
</protein>
<dbReference type="InterPro" id="IPR059188">
    <property type="entry name" value="Znf_CLPX-like"/>
</dbReference>
<organism evidence="3 4">
    <name type="scientific">Nocardioides immobilis</name>
    <dbReference type="NCBI Taxonomy" id="2049295"/>
    <lineage>
        <taxon>Bacteria</taxon>
        <taxon>Bacillati</taxon>
        <taxon>Actinomycetota</taxon>
        <taxon>Actinomycetes</taxon>
        <taxon>Propionibacteriales</taxon>
        <taxon>Nocardioidaceae</taxon>
        <taxon>Nocardioides</taxon>
    </lineage>
</organism>
<keyword evidence="1" id="KW-0479">Metal-binding</keyword>
<dbReference type="Proteomes" id="UP000283644">
    <property type="component" value="Unassembled WGS sequence"/>
</dbReference>
<dbReference type="InterPro" id="IPR038366">
    <property type="entry name" value="Znf_CppX_C4_sf"/>
</dbReference>
<dbReference type="EMBL" id="QXGH01000028">
    <property type="protein sequence ID" value="RHW24929.1"/>
    <property type="molecule type" value="Genomic_DNA"/>
</dbReference>
<sequence length="135" mass="15209">MRRLVVDSKLENKICSFCGRPGSRRNRLAGGLGAMICFECLEWYYEDSRSSARVAKRTRPVWDEMTDTELLAKLPLIVKSAEQNQAFVIDWIGLIRARKISWAQIGSVLGVSRQAAWERFAAHHRGDDTPAKAGS</sequence>
<feature type="binding site" evidence="1">
    <location>
        <position position="40"/>
    </location>
    <ligand>
        <name>Zn(2+)</name>
        <dbReference type="ChEBI" id="CHEBI:29105"/>
    </ligand>
</feature>
<dbReference type="SMART" id="SM00994">
    <property type="entry name" value="zf-C4_ClpX"/>
    <property type="match status" value="1"/>
</dbReference>
<comment type="caution">
    <text evidence="3">The sequence shown here is derived from an EMBL/GenBank/DDBJ whole genome shotgun (WGS) entry which is preliminary data.</text>
</comment>
<evidence type="ECO:0000259" key="2">
    <source>
        <dbReference type="PROSITE" id="PS51902"/>
    </source>
</evidence>